<evidence type="ECO:0000256" key="5">
    <source>
        <dbReference type="ARBA" id="ARBA00022786"/>
    </source>
</evidence>
<dbReference type="EMBL" id="CAMXCT030000996">
    <property type="protein sequence ID" value="CAL4772808.1"/>
    <property type="molecule type" value="Genomic_DNA"/>
</dbReference>
<evidence type="ECO:0000256" key="8">
    <source>
        <dbReference type="SAM" id="Coils"/>
    </source>
</evidence>
<evidence type="ECO:0000256" key="1">
    <source>
        <dbReference type="ARBA" id="ARBA00000707"/>
    </source>
</evidence>
<dbReference type="PROSITE" id="PS50235">
    <property type="entry name" value="USP_3"/>
    <property type="match status" value="1"/>
</dbReference>
<dbReference type="InterPro" id="IPR028889">
    <property type="entry name" value="USP"/>
</dbReference>
<dbReference type="GO" id="GO:0005829">
    <property type="term" value="C:cytosol"/>
    <property type="evidence" value="ECO:0007669"/>
    <property type="project" value="TreeGrafter"/>
</dbReference>
<dbReference type="PROSITE" id="PS00972">
    <property type="entry name" value="USP_1"/>
    <property type="match status" value="1"/>
</dbReference>
<dbReference type="Proteomes" id="UP001152797">
    <property type="component" value="Unassembled WGS sequence"/>
</dbReference>
<evidence type="ECO:0000256" key="3">
    <source>
        <dbReference type="ARBA" id="ARBA00012759"/>
    </source>
</evidence>
<accession>A0A9P1C824</accession>
<dbReference type="OrthoDB" id="420187at2759"/>
<evidence type="ECO:0000256" key="6">
    <source>
        <dbReference type="ARBA" id="ARBA00022801"/>
    </source>
</evidence>
<evidence type="ECO:0000313" key="12">
    <source>
        <dbReference type="EMBL" id="CAL1138871.1"/>
    </source>
</evidence>
<keyword evidence="4 13" id="KW-0645">Protease</keyword>
<dbReference type="Gene3D" id="3.90.70.10">
    <property type="entry name" value="Cysteine proteinases"/>
    <property type="match status" value="1"/>
</dbReference>
<dbReference type="GO" id="GO:0006508">
    <property type="term" value="P:proteolysis"/>
    <property type="evidence" value="ECO:0007669"/>
    <property type="project" value="UniProtKB-KW"/>
</dbReference>
<keyword evidence="6 13" id="KW-0378">Hydrolase</keyword>
<keyword evidence="8" id="KW-0175">Coiled coil</keyword>
<keyword evidence="14" id="KW-1185">Reference proteome</keyword>
<dbReference type="InterPro" id="IPR050164">
    <property type="entry name" value="Peptidase_C19"/>
</dbReference>
<comment type="similarity">
    <text evidence="2">Belongs to the peptidase C19 family.</text>
</comment>
<dbReference type="EMBL" id="CAMXCT020000996">
    <property type="protein sequence ID" value="CAL1138871.1"/>
    <property type="molecule type" value="Genomic_DNA"/>
</dbReference>
<dbReference type="InterPro" id="IPR001394">
    <property type="entry name" value="Peptidase_C19_UCH"/>
</dbReference>
<reference evidence="11" key="1">
    <citation type="submission" date="2022-10" db="EMBL/GenBank/DDBJ databases">
        <authorList>
            <person name="Chen Y."/>
            <person name="Dougan E. K."/>
            <person name="Chan C."/>
            <person name="Rhodes N."/>
            <person name="Thang M."/>
        </authorList>
    </citation>
    <scope>NUCLEOTIDE SEQUENCE</scope>
</reference>
<feature type="domain" description="USP" evidence="10">
    <location>
        <begin position="621"/>
        <end position="1025"/>
    </location>
</feature>
<feature type="non-terminal residue" evidence="11">
    <location>
        <position position="1"/>
    </location>
</feature>
<proteinExistence type="inferred from homology"/>
<protein>
    <recommendedName>
        <fullName evidence="3">ubiquitinyl hydrolase 1</fullName>
        <ecNumber evidence="3">3.4.19.12</ecNumber>
    </recommendedName>
</protein>
<dbReference type="EMBL" id="CAMXCT010000996">
    <property type="protein sequence ID" value="CAI3985496.1"/>
    <property type="molecule type" value="Genomic_DNA"/>
</dbReference>
<evidence type="ECO:0000313" key="14">
    <source>
        <dbReference type="Proteomes" id="UP001152797"/>
    </source>
</evidence>
<dbReference type="EC" id="3.4.19.12" evidence="3"/>
<dbReference type="InterPro" id="IPR018200">
    <property type="entry name" value="USP_CS"/>
</dbReference>
<feature type="coiled-coil region" evidence="8">
    <location>
        <begin position="79"/>
        <end position="106"/>
    </location>
</feature>
<dbReference type="PANTHER" id="PTHR24006">
    <property type="entry name" value="UBIQUITIN CARBOXYL-TERMINAL HYDROLASE"/>
    <property type="match status" value="1"/>
</dbReference>
<gene>
    <name evidence="11" type="ORF">C1SCF055_LOCUS12940</name>
</gene>
<evidence type="ECO:0000259" key="10">
    <source>
        <dbReference type="PROSITE" id="PS50235"/>
    </source>
</evidence>
<dbReference type="GO" id="GO:0016579">
    <property type="term" value="P:protein deubiquitination"/>
    <property type="evidence" value="ECO:0007669"/>
    <property type="project" value="InterPro"/>
</dbReference>
<feature type="coiled-coil region" evidence="8">
    <location>
        <begin position="369"/>
        <end position="424"/>
    </location>
</feature>
<feature type="coiled-coil region" evidence="8">
    <location>
        <begin position="309"/>
        <end position="336"/>
    </location>
</feature>
<evidence type="ECO:0000256" key="7">
    <source>
        <dbReference type="ARBA" id="ARBA00022807"/>
    </source>
</evidence>
<dbReference type="InterPro" id="IPR038765">
    <property type="entry name" value="Papain-like_cys_pep_sf"/>
</dbReference>
<name>A0A9P1C824_9DINO</name>
<dbReference type="GO" id="GO:0005634">
    <property type="term" value="C:nucleus"/>
    <property type="evidence" value="ECO:0007669"/>
    <property type="project" value="TreeGrafter"/>
</dbReference>
<dbReference type="PANTHER" id="PTHR24006:SF758">
    <property type="entry name" value="UBIQUITIN CARBOXYL-TERMINAL HYDROLASE 36"/>
    <property type="match status" value="1"/>
</dbReference>
<dbReference type="SUPFAM" id="SSF54001">
    <property type="entry name" value="Cysteine proteinases"/>
    <property type="match status" value="1"/>
</dbReference>
<comment type="catalytic activity">
    <reaction evidence="1">
        <text>Thiol-dependent hydrolysis of ester, thioester, amide, peptide and isopeptide bonds formed by the C-terminal Gly of ubiquitin (a 76-residue protein attached to proteins as an intracellular targeting signal).</text>
        <dbReference type="EC" id="3.4.19.12"/>
    </reaction>
</comment>
<dbReference type="Pfam" id="PF00443">
    <property type="entry name" value="UCH"/>
    <property type="match status" value="1"/>
</dbReference>
<dbReference type="GO" id="GO:0004843">
    <property type="term" value="F:cysteine-type deubiquitinase activity"/>
    <property type="evidence" value="ECO:0007669"/>
    <property type="project" value="UniProtKB-EC"/>
</dbReference>
<dbReference type="AlphaFoldDB" id="A0A9P1C824"/>
<evidence type="ECO:0000313" key="11">
    <source>
        <dbReference type="EMBL" id="CAI3985496.1"/>
    </source>
</evidence>
<evidence type="ECO:0000256" key="9">
    <source>
        <dbReference type="SAM" id="MobiDB-lite"/>
    </source>
</evidence>
<feature type="region of interest" description="Disordered" evidence="9">
    <location>
        <begin position="452"/>
        <end position="523"/>
    </location>
</feature>
<sequence>MPRHSSHFPAMPIRAGDPDGSLQRRVSAAWDGDAANGRRGQPRWATREREEVAGVTAVMTQLRPSLAEQIRRATWVAESEELSTQRRQLQEDLSLVKDLMAQQQQQQVQSLEDLWQLQVSMERTTLKADAAEQEQQRVAQALRGEMTLCREGQQDLARQLLAKMAELNQKLGANMAQLEDEVTRREHEAEDTRRSHFEALQQECREALQEGRLAGKKAEACEEELAEKTKSVAAEVKRHFSAVVETRAAVTAMRRELQGQQVCSGCKELQNDLKQIGAWSTWLTEILGLPGWPAGREPEPYEAPWTSQLAQQQEELKKHDAELQSQRTLLENLLTQMKEVKTSEQQRQASTEAMEAMAAKQSSSLHSLRQKLAKERKDEAARRASCEEEFSKLRGQIEQDLLDLRKAQAENSVAQAAAVEEKQQALLRHCRAWASDASEVAKDALDERMQQVPGKLDQRDFVPPVMPRQNRKNLNRRPGRPSSPLRRKSAPVPEPAEPPRKKSGPKDVDVDDGSGGFWESDPVTPVAHANVNAGDVTADVNVNAHPNFCQRYYCSTACQVKDWNLGHKGDCGLADLDMSTPVPRPPLRLLAESVERPVHSDASWRKILDSSDFGPKNGWPRGLRNVANCCYMNALLQSLYHSVPLLHGALKQHSCERWCPDLGRQSADPAPAPPCFRCNLAALSESHLANDAAREIETDWKLEDVVELHSLKAEQLNGKTGMVTEILPTSEGQEARLGVLLPGKASPLSIKTQNMRFLYNRTEVPLPPYEVLRWLPRLSEEFTFGAQEDAHEFFNSLLRLLEDEELKEHAGRLQDSSEALEPNADLTALPSRIFGGLLVSQCTCTRRECATSSFSFEPFRDLSLEITEATQTLDDMLKLFTAPERLDKQNSWKCEACSEVVRARKQMMIYQAPNFLVLHLKRFRFMERGKVVKIVPFPPVLNLRPYLCKGAQGEGRPVNYDLRAVIVHVDKAGYSHFGHYIAFVKGATHRKGVFRWFLIDDSIIQEVEEEFVLRQQAYLLFYIRISGGSE</sequence>
<keyword evidence="5" id="KW-0833">Ubl conjugation pathway</keyword>
<evidence type="ECO:0000313" key="13">
    <source>
        <dbReference type="EMBL" id="CAL4772808.1"/>
    </source>
</evidence>
<feature type="coiled-coil region" evidence="8">
    <location>
        <begin position="150"/>
        <end position="195"/>
    </location>
</feature>
<organism evidence="11">
    <name type="scientific">Cladocopium goreaui</name>
    <dbReference type="NCBI Taxonomy" id="2562237"/>
    <lineage>
        <taxon>Eukaryota</taxon>
        <taxon>Sar</taxon>
        <taxon>Alveolata</taxon>
        <taxon>Dinophyceae</taxon>
        <taxon>Suessiales</taxon>
        <taxon>Symbiodiniaceae</taxon>
        <taxon>Cladocopium</taxon>
    </lineage>
</organism>
<evidence type="ECO:0000256" key="4">
    <source>
        <dbReference type="ARBA" id="ARBA00022670"/>
    </source>
</evidence>
<feature type="compositionally biased region" description="Basic residues" evidence="9">
    <location>
        <begin position="469"/>
        <end position="489"/>
    </location>
</feature>
<evidence type="ECO:0000256" key="2">
    <source>
        <dbReference type="ARBA" id="ARBA00009085"/>
    </source>
</evidence>
<comment type="caution">
    <text evidence="11">The sequence shown here is derived from an EMBL/GenBank/DDBJ whole genome shotgun (WGS) entry which is preliminary data.</text>
</comment>
<reference evidence="12" key="2">
    <citation type="submission" date="2024-04" db="EMBL/GenBank/DDBJ databases">
        <authorList>
            <person name="Chen Y."/>
            <person name="Shah S."/>
            <person name="Dougan E. K."/>
            <person name="Thang M."/>
            <person name="Chan C."/>
        </authorList>
    </citation>
    <scope>NUCLEOTIDE SEQUENCE [LARGE SCALE GENOMIC DNA]</scope>
</reference>
<keyword evidence="7" id="KW-0788">Thiol protease</keyword>
<feature type="compositionally biased region" description="Basic and acidic residues" evidence="9">
    <location>
        <begin position="497"/>
        <end position="508"/>
    </location>
</feature>
<feature type="region of interest" description="Disordered" evidence="9">
    <location>
        <begin position="1"/>
        <end position="45"/>
    </location>
</feature>
<dbReference type="SUPFAM" id="SSF144232">
    <property type="entry name" value="HIT/MYND zinc finger-like"/>
    <property type="match status" value="1"/>
</dbReference>